<sequence length="455" mass="47751">MRRSRKLLAVLSTFAAVAAFSACSSQGGGDSVLTVWTFKQSEIKALEAAGADWGKQNNMTVKVSVYTPDDAYRTKIQAAAKSKTLPDIISIHSQGGDWKLAQAGIVQDITDDFTSSWQDQLLPGVIKGATLTEETIKNSGSDPTTTLNNLKAGHFYGVPYMAGTPGVIYANKTLLTAAGVDPSTTPASWQEWVAAIQKTQAHDSSTGGLATGLQVPETGYYWLYRPMAYAYLGADAFYGRQGRSQNPSWASEASIKTLELYNQLTPLWVPGVLGLGIDQADQAFASGKAAWVVGGTFTLSSLSTFGLSPDQVTIFPVPAASGGVSSRISYQASPLISGAVSSTSKHRAQAISFLKYLTSVKGATAFAENTLDLPAATIPVDSLSSPLLKQLVALVTSPAAGQTAFAANDFSADPGGTVAHDTAVQLAKFPAKSASIPDIANTISQLYTSAWKAVN</sequence>
<dbReference type="Gene3D" id="3.40.190.10">
    <property type="entry name" value="Periplasmic binding protein-like II"/>
    <property type="match status" value="1"/>
</dbReference>
<keyword evidence="1" id="KW-0732">Signal</keyword>
<dbReference type="InterPro" id="IPR050490">
    <property type="entry name" value="Bact_solute-bd_prot1"/>
</dbReference>
<dbReference type="SUPFAM" id="SSF53850">
    <property type="entry name" value="Periplasmic binding protein-like II"/>
    <property type="match status" value="1"/>
</dbReference>
<dbReference type="Proteomes" id="UP000219994">
    <property type="component" value="Unassembled WGS sequence"/>
</dbReference>
<dbReference type="PROSITE" id="PS51257">
    <property type="entry name" value="PROKAR_LIPOPROTEIN"/>
    <property type="match status" value="1"/>
</dbReference>
<dbReference type="InterPro" id="IPR006059">
    <property type="entry name" value="SBP"/>
</dbReference>
<proteinExistence type="predicted"/>
<evidence type="ECO:0000313" key="2">
    <source>
        <dbReference type="EMBL" id="PDQ36223.1"/>
    </source>
</evidence>
<dbReference type="PANTHER" id="PTHR43649">
    <property type="entry name" value="ARABINOSE-BINDING PROTEIN-RELATED"/>
    <property type="match status" value="1"/>
</dbReference>
<dbReference type="AlphaFoldDB" id="A0A2A6FUV7"/>
<name>A0A2A6FUV7_9MICO</name>
<protein>
    <recommendedName>
        <fullName evidence="4">Sugar ABC transporter substrate-binding protein</fullName>
    </recommendedName>
</protein>
<dbReference type="Pfam" id="PF01547">
    <property type="entry name" value="SBP_bac_1"/>
    <property type="match status" value="1"/>
</dbReference>
<gene>
    <name evidence="2" type="ORF">B5766_02070</name>
</gene>
<comment type="caution">
    <text evidence="2">The sequence shown here is derived from an EMBL/GenBank/DDBJ whole genome shotgun (WGS) entry which is preliminary data.</text>
</comment>
<dbReference type="PANTHER" id="PTHR43649:SF12">
    <property type="entry name" value="DIACETYLCHITOBIOSE BINDING PROTEIN DASA"/>
    <property type="match status" value="1"/>
</dbReference>
<dbReference type="EMBL" id="NAEP01000022">
    <property type="protein sequence ID" value="PDQ36223.1"/>
    <property type="molecule type" value="Genomic_DNA"/>
</dbReference>
<accession>A0A2A6FUV7</accession>
<evidence type="ECO:0008006" key="4">
    <source>
        <dbReference type="Google" id="ProtNLM"/>
    </source>
</evidence>
<evidence type="ECO:0000256" key="1">
    <source>
        <dbReference type="SAM" id="SignalP"/>
    </source>
</evidence>
<evidence type="ECO:0000313" key="3">
    <source>
        <dbReference type="Proteomes" id="UP000219994"/>
    </source>
</evidence>
<feature type="chain" id="PRO_5018047264" description="Sugar ABC transporter substrate-binding protein" evidence="1">
    <location>
        <begin position="22"/>
        <end position="455"/>
    </location>
</feature>
<feature type="signal peptide" evidence="1">
    <location>
        <begin position="1"/>
        <end position="21"/>
    </location>
</feature>
<organism evidence="2 3">
    <name type="scientific">Candidatus Lumbricidiphila eiseniae</name>
    <dbReference type="NCBI Taxonomy" id="1969409"/>
    <lineage>
        <taxon>Bacteria</taxon>
        <taxon>Bacillati</taxon>
        <taxon>Actinomycetota</taxon>
        <taxon>Actinomycetes</taxon>
        <taxon>Micrococcales</taxon>
        <taxon>Microbacteriaceae</taxon>
        <taxon>Candidatus Lumbricidiphila</taxon>
    </lineage>
</organism>
<reference evidence="3" key="1">
    <citation type="submission" date="2017-03" db="EMBL/GenBank/DDBJ databases">
        <authorList>
            <person name="Lund M.B."/>
        </authorList>
    </citation>
    <scope>NUCLEOTIDE SEQUENCE [LARGE SCALE GENOMIC DNA]</scope>
</reference>